<dbReference type="STRING" id="260086.SAMN05216207_101176"/>
<dbReference type="InterPro" id="IPR023606">
    <property type="entry name" value="CoA-Trfase_III_dom_1_sf"/>
</dbReference>
<dbReference type="GO" id="GO:0008410">
    <property type="term" value="F:CoA-transferase activity"/>
    <property type="evidence" value="ECO:0007669"/>
    <property type="project" value="TreeGrafter"/>
</dbReference>
<dbReference type="Gene3D" id="3.40.50.10540">
    <property type="entry name" value="Crotonobetainyl-coa:carnitine coa-transferase, domain 1"/>
    <property type="match status" value="1"/>
</dbReference>
<dbReference type="SUPFAM" id="SSF89796">
    <property type="entry name" value="CoA-transferase family III (CaiB/BaiF)"/>
    <property type="match status" value="1"/>
</dbReference>
<evidence type="ECO:0000256" key="2">
    <source>
        <dbReference type="SAM" id="MobiDB-lite"/>
    </source>
</evidence>
<reference evidence="3 4" key="1">
    <citation type="submission" date="2016-10" db="EMBL/GenBank/DDBJ databases">
        <authorList>
            <person name="de Groot N.N."/>
        </authorList>
    </citation>
    <scope>NUCLEOTIDE SEQUENCE [LARGE SCALE GENOMIC DNA]</scope>
    <source>
        <strain evidence="3 4">CGMCC 4.1877</strain>
    </source>
</reference>
<proteinExistence type="predicted"/>
<keyword evidence="4" id="KW-1185">Reference proteome</keyword>
<dbReference type="InterPro" id="IPR044855">
    <property type="entry name" value="CoA-Trfase_III_dom3_sf"/>
</dbReference>
<keyword evidence="1 3" id="KW-0808">Transferase</keyword>
<name>A0A1I4XIE7_PSUAM</name>
<protein>
    <submittedName>
        <fullName evidence="3">Crotonobetainyl-CoA:carnitine CoA-transferase CaiB</fullName>
    </submittedName>
</protein>
<accession>A0A1I4XIE7</accession>
<evidence type="ECO:0000313" key="3">
    <source>
        <dbReference type="EMBL" id="SFN25604.1"/>
    </source>
</evidence>
<dbReference type="AlphaFoldDB" id="A0A1I4XIE7"/>
<sequence length="409" mass="43621">MTASDRMASDRDAGRGGPLDGITVVDLTSTFMGPFCTLILAQYGARVIKVEPPAGDILRGVGDTGELGLGPIFLNANRGKESVVLDLRDEQDRGRLRQLVADADVVTHNRPAGSDTRLGIDYESLRSVNPAVIVCAMRGYGAGGPYGTEPAYDDVIQAVSGVAASQTGRGEPQFVRTPVADKVTGAMAVGAICAALVERARSGCGQAIEVPMFETMVQFLLLEQQGGYVFDPPRGPAGYARTDSPFRRPYRTSDGLVGVLAYTDAHWRALFEVLDAGDRAADPRFATIGARSRHIDELYEWLDGELAARTTAEAVALCRRAKVPIMPVNGVADLFTDPHLDAVDFLQRSEHPQAGAVRQARSPVRFSRSGSGPSGQAPALDSHGPALRAELDRRATGATPQDRPGPEER</sequence>
<evidence type="ECO:0000313" key="4">
    <source>
        <dbReference type="Proteomes" id="UP000199614"/>
    </source>
</evidence>
<gene>
    <name evidence="3" type="ORF">SAMN05216207_101176</name>
</gene>
<dbReference type="InterPro" id="IPR003673">
    <property type="entry name" value="CoA-Trfase_fam_III"/>
</dbReference>
<dbReference type="InterPro" id="IPR050483">
    <property type="entry name" value="CoA-transferase_III_domain"/>
</dbReference>
<dbReference type="PANTHER" id="PTHR48207:SF4">
    <property type="entry name" value="BLL6097 PROTEIN"/>
    <property type="match status" value="1"/>
</dbReference>
<dbReference type="PANTHER" id="PTHR48207">
    <property type="entry name" value="SUCCINATE--HYDROXYMETHYLGLUTARATE COA-TRANSFERASE"/>
    <property type="match status" value="1"/>
</dbReference>
<dbReference type="OrthoDB" id="9797653at2"/>
<organism evidence="3 4">
    <name type="scientific">Pseudonocardia ammonioxydans</name>
    <dbReference type="NCBI Taxonomy" id="260086"/>
    <lineage>
        <taxon>Bacteria</taxon>
        <taxon>Bacillati</taxon>
        <taxon>Actinomycetota</taxon>
        <taxon>Actinomycetes</taxon>
        <taxon>Pseudonocardiales</taxon>
        <taxon>Pseudonocardiaceae</taxon>
        <taxon>Pseudonocardia</taxon>
    </lineage>
</organism>
<evidence type="ECO:0000256" key="1">
    <source>
        <dbReference type="ARBA" id="ARBA00022679"/>
    </source>
</evidence>
<feature type="region of interest" description="Disordered" evidence="2">
    <location>
        <begin position="352"/>
        <end position="409"/>
    </location>
</feature>
<dbReference type="Gene3D" id="3.30.1540.10">
    <property type="entry name" value="formyl-coa transferase, domain 3"/>
    <property type="match status" value="1"/>
</dbReference>
<dbReference type="RefSeq" id="WP_143105360.1">
    <property type="nucleotide sequence ID" value="NZ_FOUY01000011.1"/>
</dbReference>
<dbReference type="Pfam" id="PF02515">
    <property type="entry name" value="CoA_transf_3"/>
    <property type="match status" value="1"/>
</dbReference>
<dbReference type="Proteomes" id="UP000199614">
    <property type="component" value="Unassembled WGS sequence"/>
</dbReference>
<dbReference type="EMBL" id="FOUY01000011">
    <property type="protein sequence ID" value="SFN25604.1"/>
    <property type="molecule type" value="Genomic_DNA"/>
</dbReference>